<evidence type="ECO:0000313" key="3">
    <source>
        <dbReference type="Proteomes" id="UP000799777"/>
    </source>
</evidence>
<proteinExistence type="predicted"/>
<sequence length="132" mass="14852">MHHARCFIVHHDQLPTTIDDELRRILNHDSWQSPVTGEVAVGYQKEFHKNERDSALEAEWKASTYNLLKTAAKASDGMLKVQMSEKVWNPDLNPLGENNHDEDESETCTPRSAQIDLPQFNPTNAAATAATL</sequence>
<dbReference type="AlphaFoldDB" id="A0A9P4GZL5"/>
<name>A0A9P4GZL5_9PLEO</name>
<comment type="caution">
    <text evidence="2">The sequence shown here is derived from an EMBL/GenBank/DDBJ whole genome shotgun (WGS) entry which is preliminary data.</text>
</comment>
<reference evidence="2" key="1">
    <citation type="journal article" date="2020" name="Stud. Mycol.">
        <title>101 Dothideomycetes genomes: a test case for predicting lifestyles and emergence of pathogens.</title>
        <authorList>
            <person name="Haridas S."/>
            <person name="Albert R."/>
            <person name="Binder M."/>
            <person name="Bloem J."/>
            <person name="Labutti K."/>
            <person name="Salamov A."/>
            <person name="Andreopoulos B."/>
            <person name="Baker S."/>
            <person name="Barry K."/>
            <person name="Bills G."/>
            <person name="Bluhm B."/>
            <person name="Cannon C."/>
            <person name="Castanera R."/>
            <person name="Culley D."/>
            <person name="Daum C."/>
            <person name="Ezra D."/>
            <person name="Gonzalez J."/>
            <person name="Henrissat B."/>
            <person name="Kuo A."/>
            <person name="Liang C."/>
            <person name="Lipzen A."/>
            <person name="Lutzoni F."/>
            <person name="Magnuson J."/>
            <person name="Mondo S."/>
            <person name="Nolan M."/>
            <person name="Ohm R."/>
            <person name="Pangilinan J."/>
            <person name="Park H.-J."/>
            <person name="Ramirez L."/>
            <person name="Alfaro M."/>
            <person name="Sun H."/>
            <person name="Tritt A."/>
            <person name="Yoshinaga Y."/>
            <person name="Zwiers L.-H."/>
            <person name="Turgeon B."/>
            <person name="Goodwin S."/>
            <person name="Spatafora J."/>
            <person name="Crous P."/>
            <person name="Grigoriev I."/>
        </authorList>
    </citation>
    <scope>NUCLEOTIDE SEQUENCE</scope>
    <source>
        <strain evidence="2">CBS 110217</strain>
    </source>
</reference>
<organism evidence="2 3">
    <name type="scientific">Setomelanomma holmii</name>
    <dbReference type="NCBI Taxonomy" id="210430"/>
    <lineage>
        <taxon>Eukaryota</taxon>
        <taxon>Fungi</taxon>
        <taxon>Dikarya</taxon>
        <taxon>Ascomycota</taxon>
        <taxon>Pezizomycotina</taxon>
        <taxon>Dothideomycetes</taxon>
        <taxon>Pleosporomycetidae</taxon>
        <taxon>Pleosporales</taxon>
        <taxon>Pleosporineae</taxon>
        <taxon>Phaeosphaeriaceae</taxon>
        <taxon>Setomelanomma</taxon>
    </lineage>
</organism>
<evidence type="ECO:0000256" key="1">
    <source>
        <dbReference type="SAM" id="MobiDB-lite"/>
    </source>
</evidence>
<dbReference type="Proteomes" id="UP000799777">
    <property type="component" value="Unassembled WGS sequence"/>
</dbReference>
<dbReference type="OrthoDB" id="5372703at2759"/>
<gene>
    <name evidence="2" type="ORF">EK21DRAFT_117382</name>
</gene>
<keyword evidence="3" id="KW-1185">Reference proteome</keyword>
<feature type="region of interest" description="Disordered" evidence="1">
    <location>
        <begin position="90"/>
        <end position="132"/>
    </location>
</feature>
<protein>
    <submittedName>
        <fullName evidence="2">Uncharacterized protein</fullName>
    </submittedName>
</protein>
<accession>A0A9P4GZL5</accession>
<evidence type="ECO:0000313" key="2">
    <source>
        <dbReference type="EMBL" id="KAF2024867.1"/>
    </source>
</evidence>
<dbReference type="EMBL" id="ML978282">
    <property type="protein sequence ID" value="KAF2024867.1"/>
    <property type="molecule type" value="Genomic_DNA"/>
</dbReference>